<dbReference type="AlphaFoldDB" id="A0AAN6HK27"/>
<accession>A0AAN6HK27</accession>
<evidence type="ECO:0000259" key="3">
    <source>
        <dbReference type="Pfam" id="PF24476"/>
    </source>
</evidence>
<evidence type="ECO:0000256" key="2">
    <source>
        <dbReference type="SAM" id="MobiDB-lite"/>
    </source>
</evidence>
<protein>
    <recommendedName>
        <fullName evidence="3">DUF7580 domain-containing protein</fullName>
    </recommendedName>
</protein>
<feature type="region of interest" description="Disordered" evidence="2">
    <location>
        <begin position="283"/>
        <end position="320"/>
    </location>
</feature>
<feature type="coiled-coil region" evidence="1">
    <location>
        <begin position="27"/>
        <end position="61"/>
    </location>
</feature>
<evidence type="ECO:0000313" key="5">
    <source>
        <dbReference type="Proteomes" id="UP000537989"/>
    </source>
</evidence>
<feature type="compositionally biased region" description="Low complexity" evidence="2">
    <location>
        <begin position="301"/>
        <end position="315"/>
    </location>
</feature>
<feature type="domain" description="DUF7580" evidence="3">
    <location>
        <begin position="388"/>
        <end position="573"/>
    </location>
</feature>
<dbReference type="EMBL" id="JAAMOD010000021">
    <property type="protein sequence ID" value="KAF5247125.1"/>
    <property type="molecule type" value="Genomic_DNA"/>
</dbReference>
<dbReference type="Proteomes" id="UP000537989">
    <property type="component" value="Unassembled WGS sequence"/>
</dbReference>
<organism evidence="4 5">
    <name type="scientific">Fusarium austroamericanum</name>
    <dbReference type="NCBI Taxonomy" id="282268"/>
    <lineage>
        <taxon>Eukaryota</taxon>
        <taxon>Fungi</taxon>
        <taxon>Dikarya</taxon>
        <taxon>Ascomycota</taxon>
        <taxon>Pezizomycotina</taxon>
        <taxon>Sordariomycetes</taxon>
        <taxon>Hypocreomycetidae</taxon>
        <taxon>Hypocreales</taxon>
        <taxon>Nectriaceae</taxon>
        <taxon>Fusarium</taxon>
    </lineage>
</organism>
<gene>
    <name evidence="4" type="ORF">FAUST_977</name>
</gene>
<dbReference type="PANTHER" id="PTHR35186">
    <property type="entry name" value="ANK_REP_REGION DOMAIN-CONTAINING PROTEIN"/>
    <property type="match status" value="1"/>
</dbReference>
<dbReference type="InterPro" id="IPR056002">
    <property type="entry name" value="DUF7580"/>
</dbReference>
<dbReference type="PANTHER" id="PTHR35186:SF4">
    <property type="entry name" value="PRION-INHIBITION AND PROPAGATION HELO DOMAIN-CONTAINING PROTEIN"/>
    <property type="match status" value="1"/>
</dbReference>
<comment type="caution">
    <text evidence="4">The sequence shown here is derived from an EMBL/GenBank/DDBJ whole genome shotgun (WGS) entry which is preliminary data.</text>
</comment>
<reference evidence="4 5" key="1">
    <citation type="submission" date="2020-02" db="EMBL/GenBank/DDBJ databases">
        <title>Identification and distribution of gene clusters putatively required for synthesis of sphingolipid metabolism inhibitors in phylogenetically diverse species of the filamentous fungus Fusarium.</title>
        <authorList>
            <person name="Kim H.-S."/>
            <person name="Busman M."/>
            <person name="Brown D.W."/>
            <person name="Divon H."/>
            <person name="Uhlig S."/>
            <person name="Proctor R.H."/>
        </authorList>
    </citation>
    <scope>NUCLEOTIDE SEQUENCE [LARGE SCALE GENOMIC DNA]</scope>
    <source>
        <strain evidence="4 5">NRRL 2903</strain>
    </source>
</reference>
<evidence type="ECO:0000313" key="4">
    <source>
        <dbReference type="EMBL" id="KAF5247125.1"/>
    </source>
</evidence>
<keyword evidence="5" id="KW-1185">Reference proteome</keyword>
<proteinExistence type="predicted"/>
<evidence type="ECO:0000256" key="1">
    <source>
        <dbReference type="SAM" id="Coils"/>
    </source>
</evidence>
<sequence>MSGFEVAGIVLGGIPLVISALEHYKNGVSLIQRYRRYERELQRLIRNLETEQVKLQNVCEKLLDGIVSPSLIDKMVENPGGELWSKQETQKAIRTRLWKSWDVFERTLRDIQTATDEMYDKLGHGSETSWSDMTLAAKELKRVAFALSRSAYSEHLATIRDGITNLESLATMNIELEPKRRVRSRVKLLNVLRTVVASIYRAVESNLKCSREHHVSMRLSGGVDQPGYIEEDEIMRDHQTDLLLSHHQLGNTSRLLGVDRQEWEGWLLRVVPNLQRTAQISLPPAMPALPKPKRGKEGRSVRFSMSRFSSSTTTVTEKDTSSITSQMSSMFIETETPAPDMQPCLDICSGAKSTIKPTCLGEITDHSVGQTKTYNIYSSAVLASGAHCSTISLYEVLHNEDGCYFFSYRRRLQLAVFIATSVLHLYRTPWMLELPRSKNIIFVKTHDDVIDYSRAFLKAEPIGPNDGGRNTMIPTPKLLPIGVLLVELIKGQRIESLRSAKEVLNDELSALSDFMTAQRLVDEICQASSTYGSAVRRCLDVGFKAQACDVQNEDFQHNFYSGIVALLEEDLNNL</sequence>
<name>A0AAN6HK27_FUSAU</name>
<dbReference type="Pfam" id="PF24476">
    <property type="entry name" value="DUF7580"/>
    <property type="match status" value="1"/>
</dbReference>
<keyword evidence="1" id="KW-0175">Coiled coil</keyword>